<evidence type="ECO:0000313" key="3">
    <source>
        <dbReference type="Proteomes" id="UP000070544"/>
    </source>
</evidence>
<dbReference type="AlphaFoldDB" id="A0A139AC16"/>
<gene>
    <name evidence="2" type="ORF">M427DRAFT_33338</name>
</gene>
<proteinExistence type="predicted"/>
<dbReference type="Proteomes" id="UP000070544">
    <property type="component" value="Unassembled WGS sequence"/>
</dbReference>
<name>A0A139AC16_GONPJ</name>
<reference evidence="2 3" key="1">
    <citation type="journal article" date="2015" name="Genome Biol. Evol.">
        <title>Phylogenomic analyses indicate that early fungi evolved digesting cell walls of algal ancestors of land plants.</title>
        <authorList>
            <person name="Chang Y."/>
            <person name="Wang S."/>
            <person name="Sekimoto S."/>
            <person name="Aerts A.L."/>
            <person name="Choi C."/>
            <person name="Clum A."/>
            <person name="LaButti K.M."/>
            <person name="Lindquist E.A."/>
            <person name="Yee Ngan C."/>
            <person name="Ohm R.A."/>
            <person name="Salamov A.A."/>
            <person name="Grigoriev I.V."/>
            <person name="Spatafora J.W."/>
            <person name="Berbee M.L."/>
        </authorList>
    </citation>
    <scope>NUCLEOTIDE SEQUENCE [LARGE SCALE GENOMIC DNA]</scope>
    <source>
        <strain evidence="2 3">JEL478</strain>
    </source>
</reference>
<accession>A0A139AC16</accession>
<organism evidence="2 3">
    <name type="scientific">Gonapodya prolifera (strain JEL478)</name>
    <name type="common">Monoblepharis prolifera</name>
    <dbReference type="NCBI Taxonomy" id="1344416"/>
    <lineage>
        <taxon>Eukaryota</taxon>
        <taxon>Fungi</taxon>
        <taxon>Fungi incertae sedis</taxon>
        <taxon>Chytridiomycota</taxon>
        <taxon>Chytridiomycota incertae sedis</taxon>
        <taxon>Monoblepharidomycetes</taxon>
        <taxon>Monoblepharidales</taxon>
        <taxon>Gonapodyaceae</taxon>
        <taxon>Gonapodya</taxon>
    </lineage>
</organism>
<feature type="region of interest" description="Disordered" evidence="1">
    <location>
        <begin position="1"/>
        <end position="70"/>
    </location>
</feature>
<sequence length="206" mass="22365">MGSVEKSRSFAAERDEHSPPLKEQKEESDLREEVRGGMGAEEGRGSKAFVGTKVVESKRTKKARKEEKAVAVESSKPVPVAPAPRKSCLKKAVPRPESVRLTRFLRKILFRPKPLTSEPVPTEEAAPVNVKINIDTSSNVTDDCVIPLAFRTPLVTQAANFRAPAGGDSIIANEITVDSPRRLSATINSDQMAVGELQPARTSLPI</sequence>
<dbReference type="EMBL" id="KQ965771">
    <property type="protein sequence ID" value="KXS14134.1"/>
    <property type="molecule type" value="Genomic_DNA"/>
</dbReference>
<keyword evidence="3" id="KW-1185">Reference proteome</keyword>
<protein>
    <submittedName>
        <fullName evidence="2">Uncharacterized protein</fullName>
    </submittedName>
</protein>
<feature type="compositionally biased region" description="Basic and acidic residues" evidence="1">
    <location>
        <begin position="1"/>
        <end position="45"/>
    </location>
</feature>
<evidence type="ECO:0000256" key="1">
    <source>
        <dbReference type="SAM" id="MobiDB-lite"/>
    </source>
</evidence>
<evidence type="ECO:0000313" key="2">
    <source>
        <dbReference type="EMBL" id="KXS14134.1"/>
    </source>
</evidence>